<dbReference type="AlphaFoldDB" id="A0A7U2NR04"/>
<gene>
    <name evidence="1" type="ORF">JI435_424240</name>
</gene>
<keyword evidence="2" id="KW-1185">Reference proteome</keyword>
<name>A0A7U2NR04_PHANO</name>
<reference evidence="2" key="1">
    <citation type="journal article" date="2021" name="BMC Genomics">
        <title>Chromosome-level genome assembly and manually-curated proteome of model necrotroph Parastagonospora nodorum Sn15 reveals a genome-wide trove of candidate effector homologs, and redundancy of virulence-related functions within an accessory chromosome.</title>
        <authorList>
            <person name="Bertazzoni S."/>
            <person name="Jones D.A.B."/>
            <person name="Phan H.T."/>
            <person name="Tan K.-C."/>
            <person name="Hane J.K."/>
        </authorList>
    </citation>
    <scope>NUCLEOTIDE SEQUENCE [LARGE SCALE GENOMIC DNA]</scope>
    <source>
        <strain evidence="2">SN15 / ATCC MYA-4574 / FGSC 10173)</strain>
    </source>
</reference>
<dbReference type="Proteomes" id="UP000663193">
    <property type="component" value="Chromosome 22"/>
</dbReference>
<dbReference type="EMBL" id="CP069044">
    <property type="protein sequence ID" value="QRD07322.1"/>
    <property type="molecule type" value="Genomic_DNA"/>
</dbReference>
<proteinExistence type="predicted"/>
<accession>A0A7U2NR04</accession>
<sequence length="65" mass="7002">MLVMCTSCSNYRLTGLRISRSVHGGRLRAEGGLARECGKICVLMYYCIQQTQTSAKGELVGGGNC</sequence>
<evidence type="ECO:0000313" key="1">
    <source>
        <dbReference type="EMBL" id="QRD07322.1"/>
    </source>
</evidence>
<evidence type="ECO:0000313" key="2">
    <source>
        <dbReference type="Proteomes" id="UP000663193"/>
    </source>
</evidence>
<dbReference type="VEuPathDB" id="FungiDB:JI435_424240"/>
<organism evidence="1 2">
    <name type="scientific">Phaeosphaeria nodorum (strain SN15 / ATCC MYA-4574 / FGSC 10173)</name>
    <name type="common">Glume blotch fungus</name>
    <name type="synonym">Parastagonospora nodorum</name>
    <dbReference type="NCBI Taxonomy" id="321614"/>
    <lineage>
        <taxon>Eukaryota</taxon>
        <taxon>Fungi</taxon>
        <taxon>Dikarya</taxon>
        <taxon>Ascomycota</taxon>
        <taxon>Pezizomycotina</taxon>
        <taxon>Dothideomycetes</taxon>
        <taxon>Pleosporomycetidae</taxon>
        <taxon>Pleosporales</taxon>
        <taxon>Pleosporineae</taxon>
        <taxon>Phaeosphaeriaceae</taxon>
        <taxon>Parastagonospora</taxon>
    </lineage>
</organism>
<protein>
    <submittedName>
        <fullName evidence="1">Uncharacterized protein</fullName>
    </submittedName>
</protein>